<dbReference type="Proteomes" id="UP000694569">
    <property type="component" value="Unplaced"/>
</dbReference>
<evidence type="ECO:0000313" key="13">
    <source>
        <dbReference type="Proteomes" id="UP000694569"/>
    </source>
</evidence>
<evidence type="ECO:0000256" key="2">
    <source>
        <dbReference type="ARBA" id="ARBA00022723"/>
    </source>
</evidence>
<dbReference type="InterPro" id="IPR001870">
    <property type="entry name" value="B30.2/SPRY"/>
</dbReference>
<keyword evidence="4" id="KW-0833">Ubl conjugation pathway</keyword>
<evidence type="ECO:0000256" key="8">
    <source>
        <dbReference type="PROSITE-ProRule" id="PRU00024"/>
    </source>
</evidence>
<dbReference type="GeneTree" id="ENSGT01030000234583"/>
<dbReference type="PROSITE" id="PS50119">
    <property type="entry name" value="ZF_BBOX"/>
    <property type="match status" value="1"/>
</dbReference>
<dbReference type="InterPro" id="IPR051051">
    <property type="entry name" value="E3_ubiq-ligase_TRIM/RNF"/>
</dbReference>
<dbReference type="Pfam" id="PF13765">
    <property type="entry name" value="PRY"/>
    <property type="match status" value="1"/>
</dbReference>
<organism evidence="12 13">
    <name type="scientific">Leptobrachium leishanense</name>
    <name type="common">Leishan spiny toad</name>
    <dbReference type="NCBI Taxonomy" id="445787"/>
    <lineage>
        <taxon>Eukaryota</taxon>
        <taxon>Metazoa</taxon>
        <taxon>Chordata</taxon>
        <taxon>Craniata</taxon>
        <taxon>Vertebrata</taxon>
        <taxon>Euteleostomi</taxon>
        <taxon>Amphibia</taxon>
        <taxon>Batrachia</taxon>
        <taxon>Anura</taxon>
        <taxon>Pelobatoidea</taxon>
        <taxon>Megophryidae</taxon>
        <taxon>Leptobrachium</taxon>
    </lineage>
</organism>
<keyword evidence="2" id="KW-0479">Metal-binding</keyword>
<evidence type="ECO:0000256" key="7">
    <source>
        <dbReference type="ARBA" id="ARBA00023054"/>
    </source>
</evidence>
<dbReference type="SMART" id="SM00184">
    <property type="entry name" value="RING"/>
    <property type="match status" value="1"/>
</dbReference>
<dbReference type="Pfam" id="PF13445">
    <property type="entry name" value="zf-RING_UBOX"/>
    <property type="match status" value="1"/>
</dbReference>
<keyword evidence="1" id="KW-0399">Innate immunity</keyword>
<dbReference type="InterPro" id="IPR013320">
    <property type="entry name" value="ConA-like_dom_sf"/>
</dbReference>
<dbReference type="InterPro" id="IPR003649">
    <property type="entry name" value="Bbox_C"/>
</dbReference>
<reference evidence="12" key="1">
    <citation type="submission" date="2025-08" db="UniProtKB">
        <authorList>
            <consortium name="Ensembl"/>
        </authorList>
    </citation>
    <scope>IDENTIFICATION</scope>
</reference>
<name>A0A8C5M7B9_9ANUR</name>
<dbReference type="Gene3D" id="3.30.40.10">
    <property type="entry name" value="Zinc/RING finger domain, C3HC4 (zinc finger)"/>
    <property type="match status" value="1"/>
</dbReference>
<evidence type="ECO:0000313" key="12">
    <source>
        <dbReference type="Ensembl" id="ENSLLEP00000010497.1"/>
    </source>
</evidence>
<dbReference type="SUPFAM" id="SSF57845">
    <property type="entry name" value="B-box zinc-binding domain"/>
    <property type="match status" value="1"/>
</dbReference>
<evidence type="ECO:0000259" key="10">
    <source>
        <dbReference type="PROSITE" id="PS50119"/>
    </source>
</evidence>
<keyword evidence="7" id="KW-0175">Coiled coil</keyword>
<feature type="domain" description="RING-type" evidence="9">
    <location>
        <begin position="12"/>
        <end position="56"/>
    </location>
</feature>
<dbReference type="SMART" id="SM00449">
    <property type="entry name" value="SPRY"/>
    <property type="match status" value="1"/>
</dbReference>
<dbReference type="OrthoDB" id="9049620at2759"/>
<dbReference type="InterPro" id="IPR013083">
    <property type="entry name" value="Znf_RING/FYVE/PHD"/>
</dbReference>
<protein>
    <submittedName>
        <fullName evidence="12">Uncharacterized protein</fullName>
    </submittedName>
</protein>
<dbReference type="InterPro" id="IPR003877">
    <property type="entry name" value="SPRY_dom"/>
</dbReference>
<feature type="domain" description="B box-type" evidence="10">
    <location>
        <begin position="139"/>
        <end position="175"/>
    </location>
</feature>
<reference evidence="12" key="2">
    <citation type="submission" date="2025-09" db="UniProtKB">
        <authorList>
            <consortium name="Ensembl"/>
        </authorList>
    </citation>
    <scope>IDENTIFICATION</scope>
</reference>
<dbReference type="Pfam" id="PF00643">
    <property type="entry name" value="zf-B_box"/>
    <property type="match status" value="1"/>
</dbReference>
<dbReference type="SUPFAM" id="SSF49899">
    <property type="entry name" value="Concanavalin A-like lectins/glucanases"/>
    <property type="match status" value="1"/>
</dbReference>
<evidence type="ECO:0000259" key="9">
    <source>
        <dbReference type="PROSITE" id="PS50089"/>
    </source>
</evidence>
<dbReference type="InterPro" id="IPR017907">
    <property type="entry name" value="Znf_RING_CS"/>
</dbReference>
<dbReference type="Ensembl" id="ENSLLET00000010906.1">
    <property type="protein sequence ID" value="ENSLLEP00000010497.1"/>
    <property type="gene ID" value="ENSLLEG00000006708.1"/>
</dbReference>
<dbReference type="InterPro" id="IPR001841">
    <property type="entry name" value="Znf_RING"/>
</dbReference>
<dbReference type="Pfam" id="PF00622">
    <property type="entry name" value="SPRY"/>
    <property type="match status" value="1"/>
</dbReference>
<dbReference type="SMART" id="SM00589">
    <property type="entry name" value="PRY"/>
    <property type="match status" value="1"/>
</dbReference>
<dbReference type="GO" id="GO:0005737">
    <property type="term" value="C:cytoplasm"/>
    <property type="evidence" value="ECO:0007669"/>
    <property type="project" value="UniProtKB-ARBA"/>
</dbReference>
<dbReference type="PRINTS" id="PR01407">
    <property type="entry name" value="BUTYPHLNCDUF"/>
</dbReference>
<feature type="domain" description="B30.2/SPRY" evidence="11">
    <location>
        <begin position="356"/>
        <end position="544"/>
    </location>
</feature>
<dbReference type="PANTHER" id="PTHR25465">
    <property type="entry name" value="B-BOX DOMAIN CONTAINING"/>
    <property type="match status" value="1"/>
</dbReference>
<evidence type="ECO:0000259" key="11">
    <source>
        <dbReference type="PROSITE" id="PS50188"/>
    </source>
</evidence>
<dbReference type="InterPro" id="IPR003879">
    <property type="entry name" value="Butyrophylin_SPRY"/>
</dbReference>
<dbReference type="InterPro" id="IPR027370">
    <property type="entry name" value="Znf-RING_euk"/>
</dbReference>
<dbReference type="Gene3D" id="2.60.120.920">
    <property type="match status" value="1"/>
</dbReference>
<dbReference type="SMART" id="SM00502">
    <property type="entry name" value="BBC"/>
    <property type="match status" value="1"/>
</dbReference>
<dbReference type="PROSITE" id="PS50188">
    <property type="entry name" value="B302_SPRY"/>
    <property type="match status" value="1"/>
</dbReference>
<dbReference type="GO" id="GO:0045087">
    <property type="term" value="P:innate immune response"/>
    <property type="evidence" value="ECO:0007669"/>
    <property type="project" value="UniProtKB-KW"/>
</dbReference>
<dbReference type="AlphaFoldDB" id="A0A8C5M7B9"/>
<keyword evidence="3 8" id="KW-0863">Zinc-finger</keyword>
<keyword evidence="13" id="KW-1185">Reference proteome</keyword>
<dbReference type="PROSITE" id="PS00518">
    <property type="entry name" value="ZF_RING_1"/>
    <property type="match status" value="1"/>
</dbReference>
<evidence type="ECO:0000256" key="6">
    <source>
        <dbReference type="ARBA" id="ARBA00022859"/>
    </source>
</evidence>
<dbReference type="GO" id="GO:0008270">
    <property type="term" value="F:zinc ion binding"/>
    <property type="evidence" value="ECO:0007669"/>
    <property type="project" value="UniProtKB-KW"/>
</dbReference>
<dbReference type="PROSITE" id="PS50089">
    <property type="entry name" value="ZF_RING_2"/>
    <property type="match status" value="1"/>
</dbReference>
<dbReference type="SMART" id="SM00336">
    <property type="entry name" value="BBOX"/>
    <property type="match status" value="1"/>
</dbReference>
<dbReference type="CDD" id="cd12891">
    <property type="entry name" value="SPRY_PRY_C-I_2"/>
    <property type="match status" value="1"/>
</dbReference>
<dbReference type="InterPro" id="IPR000315">
    <property type="entry name" value="Znf_B-box"/>
</dbReference>
<proteinExistence type="predicted"/>
<evidence type="ECO:0000256" key="4">
    <source>
        <dbReference type="ARBA" id="ARBA00022786"/>
    </source>
</evidence>
<dbReference type="InterPro" id="IPR043136">
    <property type="entry name" value="B30.2/SPRY_sf"/>
</dbReference>
<dbReference type="Gene3D" id="3.30.160.60">
    <property type="entry name" value="Classic Zinc Finger"/>
    <property type="match status" value="1"/>
</dbReference>
<dbReference type="PANTHER" id="PTHR25465:SF41">
    <property type="entry name" value="E3 UBIQUITIN-PROTEIN LIGASE RNF135"/>
    <property type="match status" value="1"/>
</dbReference>
<dbReference type="SUPFAM" id="SSF57850">
    <property type="entry name" value="RING/U-box"/>
    <property type="match status" value="1"/>
</dbReference>
<keyword evidence="5" id="KW-0862">Zinc</keyword>
<sequence length="544" mass="61881">MASDDQKDKMTCSVCSKAHRDPVTLTCGHSFCQICIDKVLDSQEGPRRCHRCPECRAEFDEIPLGKKKIKLCNVVNRFPSTQPTKAQVCCTYCVQIPVPAAKSCLLCEASLCEIHLRVHSKAAEHILVEPTTSFVNIKCSVHNEIMKYYCTKDGVCICVSCRLDGGHSDHQVEPIHVASEKKKEKLKKVLEKVSLKRHKADKRLQILQGHKKEVKVKAAGVTERVTALIRDIRGQLETLEKQVLSEISRQEEQVSIRVSDLIRPLEIKKDKLSMQMGHIKELCNMSDPLKVLQEQEFKMVDYGDADEQDEVDGEYGNIHAVGELNVGLILQTLHTGFGNVATGVLKWNNILEASDKLLDENMAADFFMDVNTELDIKMDVNTASNDVTLSEDLKTVSWTDVNQRRPETKERFHNRQALSSTFVTSGRHYFEVDTSESGEWRLGMAYSSIERIGNESIIGYNNKSWTLWRCKNKYSARHDRKVIQLPYYPSCHRLVIYLDYEAGRLSFYELGEPIRDLHTFSATFTEPLHVAFAIGKDAWLRARN</sequence>
<dbReference type="CDD" id="cd19756">
    <property type="entry name" value="Bbox2"/>
    <property type="match status" value="1"/>
</dbReference>
<evidence type="ECO:0000256" key="1">
    <source>
        <dbReference type="ARBA" id="ARBA00022588"/>
    </source>
</evidence>
<dbReference type="InterPro" id="IPR006574">
    <property type="entry name" value="PRY"/>
</dbReference>
<keyword evidence="6" id="KW-0391">Immunity</keyword>
<evidence type="ECO:0000256" key="5">
    <source>
        <dbReference type="ARBA" id="ARBA00022833"/>
    </source>
</evidence>
<evidence type="ECO:0000256" key="3">
    <source>
        <dbReference type="ARBA" id="ARBA00022771"/>
    </source>
</evidence>
<accession>A0A8C5M7B9</accession>